<keyword evidence="2" id="KW-1185">Reference proteome</keyword>
<evidence type="ECO:0000313" key="1">
    <source>
        <dbReference type="EMBL" id="KAJ0981257.1"/>
    </source>
</evidence>
<organism evidence="1 2">
    <name type="scientific">Dioscorea zingiberensis</name>
    <dbReference type="NCBI Taxonomy" id="325984"/>
    <lineage>
        <taxon>Eukaryota</taxon>
        <taxon>Viridiplantae</taxon>
        <taxon>Streptophyta</taxon>
        <taxon>Embryophyta</taxon>
        <taxon>Tracheophyta</taxon>
        <taxon>Spermatophyta</taxon>
        <taxon>Magnoliopsida</taxon>
        <taxon>Liliopsida</taxon>
        <taxon>Dioscoreales</taxon>
        <taxon>Dioscoreaceae</taxon>
        <taxon>Dioscorea</taxon>
    </lineage>
</organism>
<reference evidence="1" key="1">
    <citation type="submission" date="2021-03" db="EMBL/GenBank/DDBJ databases">
        <authorList>
            <person name="Li Z."/>
            <person name="Yang C."/>
        </authorList>
    </citation>
    <scope>NUCLEOTIDE SEQUENCE</scope>
    <source>
        <strain evidence="1">Dzin_1.0</strain>
        <tissue evidence="1">Leaf</tissue>
    </source>
</reference>
<evidence type="ECO:0000313" key="2">
    <source>
        <dbReference type="Proteomes" id="UP001085076"/>
    </source>
</evidence>
<gene>
    <name evidence="1" type="ORF">J5N97_009512</name>
</gene>
<accession>A0A9D5HMR7</accession>
<name>A0A9D5HMR7_9LILI</name>
<proteinExistence type="predicted"/>
<comment type="caution">
    <text evidence="1">The sequence shown here is derived from an EMBL/GenBank/DDBJ whole genome shotgun (WGS) entry which is preliminary data.</text>
</comment>
<dbReference type="Proteomes" id="UP001085076">
    <property type="component" value="Miscellaneous, Linkage group lg02"/>
</dbReference>
<reference evidence="1" key="2">
    <citation type="journal article" date="2022" name="Hortic Res">
        <title>The genome of Dioscorea zingiberensis sheds light on the biosynthesis, origin and evolution of the medicinally important diosgenin saponins.</title>
        <authorList>
            <person name="Li Y."/>
            <person name="Tan C."/>
            <person name="Li Z."/>
            <person name="Guo J."/>
            <person name="Li S."/>
            <person name="Chen X."/>
            <person name="Wang C."/>
            <person name="Dai X."/>
            <person name="Yang H."/>
            <person name="Song W."/>
            <person name="Hou L."/>
            <person name="Xu J."/>
            <person name="Tong Z."/>
            <person name="Xu A."/>
            <person name="Yuan X."/>
            <person name="Wang W."/>
            <person name="Yang Q."/>
            <person name="Chen L."/>
            <person name="Sun Z."/>
            <person name="Wang K."/>
            <person name="Pan B."/>
            <person name="Chen J."/>
            <person name="Bao Y."/>
            <person name="Liu F."/>
            <person name="Qi X."/>
            <person name="Gang D.R."/>
            <person name="Wen J."/>
            <person name="Li J."/>
        </authorList>
    </citation>
    <scope>NUCLEOTIDE SEQUENCE</scope>
    <source>
        <strain evidence="1">Dzin_1.0</strain>
    </source>
</reference>
<protein>
    <submittedName>
        <fullName evidence="1">Uncharacterized protein</fullName>
    </submittedName>
</protein>
<dbReference type="EMBL" id="JAGGNH010000002">
    <property type="protein sequence ID" value="KAJ0981257.1"/>
    <property type="molecule type" value="Genomic_DNA"/>
</dbReference>
<dbReference type="OrthoDB" id="777324at2759"/>
<dbReference type="AlphaFoldDB" id="A0A9D5HMR7"/>
<sequence length="67" mass="7868">MHLHRLQLKFPTHCSRHCLWDSDLHVANLVMMIEWQTKMAEAMDDGQLKEYLLIRAEALHGTTGMYT</sequence>